<evidence type="ECO:0000313" key="9">
    <source>
        <dbReference type="EMBL" id="RUT77892.1"/>
    </source>
</evidence>
<comment type="similarity">
    <text evidence="1">Belongs to the N(4)/N(6)-methyltransferase family.</text>
</comment>
<evidence type="ECO:0000256" key="4">
    <source>
        <dbReference type="ARBA" id="ARBA00022679"/>
    </source>
</evidence>
<feature type="compositionally biased region" description="Polar residues" evidence="7">
    <location>
        <begin position="279"/>
        <end position="288"/>
    </location>
</feature>
<dbReference type="GO" id="GO:0032259">
    <property type="term" value="P:methylation"/>
    <property type="evidence" value="ECO:0007669"/>
    <property type="project" value="UniProtKB-KW"/>
</dbReference>
<dbReference type="SUPFAM" id="SSF53335">
    <property type="entry name" value="S-adenosyl-L-methionine-dependent methyltransferases"/>
    <property type="match status" value="1"/>
</dbReference>
<dbReference type="EMBL" id="RJJX01000014">
    <property type="protein sequence ID" value="RUT77892.1"/>
    <property type="molecule type" value="Genomic_DNA"/>
</dbReference>
<keyword evidence="5" id="KW-0949">S-adenosyl-L-methionine</keyword>
<keyword evidence="4 9" id="KW-0808">Transferase</keyword>
<dbReference type="GO" id="GO:0009007">
    <property type="term" value="F:site-specific DNA-methyltransferase (adenine-specific) activity"/>
    <property type="evidence" value="ECO:0007669"/>
    <property type="project" value="UniProtKB-EC"/>
</dbReference>
<dbReference type="InterPro" id="IPR002052">
    <property type="entry name" value="DNA_methylase_N6_adenine_CS"/>
</dbReference>
<evidence type="ECO:0000256" key="5">
    <source>
        <dbReference type="ARBA" id="ARBA00022691"/>
    </source>
</evidence>
<keyword evidence="3 9" id="KW-0489">Methyltransferase</keyword>
<dbReference type="PIRSF" id="PIRSF015855">
    <property type="entry name" value="TypeIII_Mtase_mKpnI"/>
    <property type="match status" value="1"/>
</dbReference>
<dbReference type="AlphaFoldDB" id="A0A434AU53"/>
<evidence type="ECO:0000256" key="2">
    <source>
        <dbReference type="ARBA" id="ARBA00011900"/>
    </source>
</evidence>
<keyword evidence="10" id="KW-1185">Reference proteome</keyword>
<dbReference type="EC" id="2.1.1.72" evidence="2"/>
<evidence type="ECO:0000313" key="10">
    <source>
        <dbReference type="Proteomes" id="UP000282985"/>
    </source>
</evidence>
<sequence>MMPKNKLLSTYLRQKKLTALKALLPDLFEKDKLNITSLKRFLGSEYQMEEKNYALHWFGKENALANAKHADKRKRVFDAKKSIHPEHSKNLFIEADNLDAMQALRVDYQEKIKLIYMDPPYNTGRDFGYSDKFQIRSKPYLEYLNNTDIGRVDSNLKNQIESGEIHTNWLNMIYPRLLVGRELLTQDGVLCISIDEMERGNLQLLGSEIFGEENYLGCFIWVNRGIANDCKNRFASTHEYILLFAKDAAKVQFRGEEKDFSPYSNPDQDTQGDWMPDNPTASSGNNNSRFPIINPHTSEEYLPPNGRYWAFSKNRVEEWTNTGKMVFPNEKGKRFLLKKYKSELKSNFKPIASVLANIPTAKGTRELKELYPEGLPFKYPKPTDLLIKILEQLSDDKDVILDCFAGSASMAHAVFELNEREKSTRNFICIQNTEACKSGSDAAIMGFKTISDIAMDRIKRAGILYPNLDTGFRFYSLAENE</sequence>
<name>A0A434AU53_9BACT</name>
<dbReference type="InterPro" id="IPR002941">
    <property type="entry name" value="DNA_methylase_N4/N6"/>
</dbReference>
<dbReference type="GO" id="GO:0003677">
    <property type="term" value="F:DNA binding"/>
    <property type="evidence" value="ECO:0007669"/>
    <property type="project" value="InterPro"/>
</dbReference>
<accession>A0A434AU53</accession>
<dbReference type="GO" id="GO:0008170">
    <property type="term" value="F:N-methyltransferase activity"/>
    <property type="evidence" value="ECO:0007669"/>
    <property type="project" value="InterPro"/>
</dbReference>
<feature type="region of interest" description="Disordered" evidence="7">
    <location>
        <begin position="257"/>
        <end position="288"/>
    </location>
</feature>
<protein>
    <recommendedName>
        <fullName evidence="2">site-specific DNA-methyltransferase (adenine-specific)</fullName>
        <ecNumber evidence="2">2.1.1.72</ecNumber>
    </recommendedName>
</protein>
<dbReference type="InterPro" id="IPR002295">
    <property type="entry name" value="N4/N6-MTase_EcoPI_Mod-like"/>
</dbReference>
<feature type="domain" description="DNA methylase N-4/N-6" evidence="8">
    <location>
        <begin position="112"/>
        <end position="432"/>
    </location>
</feature>
<dbReference type="PROSITE" id="PS00092">
    <property type="entry name" value="N6_MTASE"/>
    <property type="match status" value="1"/>
</dbReference>
<comment type="catalytic activity">
    <reaction evidence="6">
        <text>a 2'-deoxyadenosine in DNA + S-adenosyl-L-methionine = an N(6)-methyl-2'-deoxyadenosine in DNA + S-adenosyl-L-homocysteine + H(+)</text>
        <dbReference type="Rhea" id="RHEA:15197"/>
        <dbReference type="Rhea" id="RHEA-COMP:12418"/>
        <dbReference type="Rhea" id="RHEA-COMP:12419"/>
        <dbReference type="ChEBI" id="CHEBI:15378"/>
        <dbReference type="ChEBI" id="CHEBI:57856"/>
        <dbReference type="ChEBI" id="CHEBI:59789"/>
        <dbReference type="ChEBI" id="CHEBI:90615"/>
        <dbReference type="ChEBI" id="CHEBI:90616"/>
        <dbReference type="EC" id="2.1.1.72"/>
    </reaction>
</comment>
<evidence type="ECO:0000259" key="8">
    <source>
        <dbReference type="Pfam" id="PF01555"/>
    </source>
</evidence>
<dbReference type="InterPro" id="IPR029063">
    <property type="entry name" value="SAM-dependent_MTases_sf"/>
</dbReference>
<gene>
    <name evidence="9" type="ORF">DLK05_11170</name>
</gene>
<evidence type="ECO:0000256" key="6">
    <source>
        <dbReference type="ARBA" id="ARBA00047942"/>
    </source>
</evidence>
<reference evidence="9 10" key="1">
    <citation type="submission" date="2018-11" db="EMBL/GenBank/DDBJ databases">
        <title>Parancylomarina longa gen. nov., sp. nov., isolated from sediments of southern Okinawa.</title>
        <authorList>
            <person name="Fu T."/>
        </authorList>
    </citation>
    <scope>NUCLEOTIDE SEQUENCE [LARGE SCALE GENOMIC DNA]</scope>
    <source>
        <strain evidence="9 10">T3-2 S1-C</strain>
    </source>
</reference>
<dbReference type="PRINTS" id="PR00506">
    <property type="entry name" value="D21N6MTFRASE"/>
</dbReference>
<dbReference type="OrthoDB" id="9800801at2"/>
<dbReference type="Gene3D" id="3.40.50.150">
    <property type="entry name" value="Vaccinia Virus protein VP39"/>
    <property type="match status" value="1"/>
</dbReference>
<dbReference type="Proteomes" id="UP000282985">
    <property type="component" value="Unassembled WGS sequence"/>
</dbReference>
<organism evidence="9 10">
    <name type="scientific">Ancylomarina longa</name>
    <dbReference type="NCBI Taxonomy" id="2487017"/>
    <lineage>
        <taxon>Bacteria</taxon>
        <taxon>Pseudomonadati</taxon>
        <taxon>Bacteroidota</taxon>
        <taxon>Bacteroidia</taxon>
        <taxon>Marinilabiliales</taxon>
        <taxon>Marinifilaceae</taxon>
        <taxon>Ancylomarina</taxon>
    </lineage>
</organism>
<evidence type="ECO:0000256" key="7">
    <source>
        <dbReference type="SAM" id="MobiDB-lite"/>
    </source>
</evidence>
<proteinExistence type="inferred from homology"/>
<feature type="compositionally biased region" description="Polar residues" evidence="7">
    <location>
        <begin position="262"/>
        <end position="271"/>
    </location>
</feature>
<comment type="caution">
    <text evidence="9">The sequence shown here is derived from an EMBL/GenBank/DDBJ whole genome shotgun (WGS) entry which is preliminary data.</text>
</comment>
<evidence type="ECO:0000256" key="3">
    <source>
        <dbReference type="ARBA" id="ARBA00022603"/>
    </source>
</evidence>
<dbReference type="Pfam" id="PF01555">
    <property type="entry name" value="N6_N4_Mtase"/>
    <property type="match status" value="1"/>
</dbReference>
<evidence type="ECO:0000256" key="1">
    <source>
        <dbReference type="ARBA" id="ARBA00006594"/>
    </source>
</evidence>